<feature type="non-terminal residue" evidence="1">
    <location>
        <position position="234"/>
    </location>
</feature>
<dbReference type="EMBL" id="UINC01220165">
    <property type="protein sequence ID" value="SVE47956.1"/>
    <property type="molecule type" value="Genomic_DNA"/>
</dbReference>
<proteinExistence type="predicted"/>
<dbReference type="InterPro" id="IPR027417">
    <property type="entry name" value="P-loop_NTPase"/>
</dbReference>
<dbReference type="SUPFAM" id="SSF52540">
    <property type="entry name" value="P-loop containing nucleoside triphosphate hydrolases"/>
    <property type="match status" value="1"/>
</dbReference>
<evidence type="ECO:0000313" key="1">
    <source>
        <dbReference type="EMBL" id="SVE47956.1"/>
    </source>
</evidence>
<organism evidence="1">
    <name type="scientific">marine metagenome</name>
    <dbReference type="NCBI Taxonomy" id="408172"/>
    <lineage>
        <taxon>unclassified sequences</taxon>
        <taxon>metagenomes</taxon>
        <taxon>ecological metagenomes</taxon>
    </lineage>
</organism>
<dbReference type="AlphaFoldDB" id="A0A383DTV3"/>
<feature type="non-terminal residue" evidence="1">
    <location>
        <position position="1"/>
    </location>
</feature>
<reference evidence="1" key="1">
    <citation type="submission" date="2018-05" db="EMBL/GenBank/DDBJ databases">
        <authorList>
            <person name="Lanie J.A."/>
            <person name="Ng W.-L."/>
            <person name="Kazmierczak K.M."/>
            <person name="Andrzejewski T.M."/>
            <person name="Davidsen T.M."/>
            <person name="Wayne K.J."/>
            <person name="Tettelin H."/>
            <person name="Glass J.I."/>
            <person name="Rusch D."/>
            <person name="Podicherti R."/>
            <person name="Tsui H.-C.T."/>
            <person name="Winkler M.E."/>
        </authorList>
    </citation>
    <scope>NUCLEOTIDE SEQUENCE</scope>
</reference>
<protein>
    <recommendedName>
        <fullName evidence="2">ATPase AAA-type core domain-containing protein</fullName>
    </recommendedName>
</protein>
<accession>A0A383DTV3</accession>
<evidence type="ECO:0008006" key="2">
    <source>
        <dbReference type="Google" id="ProtNLM"/>
    </source>
</evidence>
<gene>
    <name evidence="1" type="ORF">METZ01_LOCUS500810</name>
</gene>
<name>A0A383DTV3_9ZZZZ</name>
<sequence>LLKGFTDHGKGAFITVDPSEVDGYPEHKIRIKVKSKEDFAIVGSQFSPGDIVEGDVAVKEETDAQAIKRIRERFDILDEMTQASIDGVVRGLVVTGPPGVGKSYGVETVLDKSGLFDKIGNRPAKYEIIKGAMTPLGLYALLYNNSDKGTVLVLDDCDSILWEELALNLLKGALDSTKNRKIHWNADSALLRRERIPDHFEFNGSLIFITNLKFDNLNRKSKISDHLEAILSRC</sequence>